<feature type="domain" description="IRF-2BP1/2-like middle" evidence="7">
    <location>
        <begin position="143"/>
        <end position="281"/>
    </location>
</feature>
<dbReference type="Pfam" id="PF25454">
    <property type="entry name" value="zf-C3HC4_IRF-2BP1_2"/>
    <property type="match status" value="1"/>
</dbReference>
<proteinExistence type="inferred from homology"/>
<evidence type="ECO:0000313" key="9">
    <source>
        <dbReference type="Proteomes" id="UP001174909"/>
    </source>
</evidence>
<keyword evidence="9" id="KW-1185">Reference proteome</keyword>
<feature type="compositionally biased region" description="Polar residues" evidence="4">
    <location>
        <begin position="333"/>
        <end position="349"/>
    </location>
</feature>
<evidence type="ECO:0000313" key="8">
    <source>
        <dbReference type="EMBL" id="CAI8001877.1"/>
    </source>
</evidence>
<sequence length="481" mass="52734">MLHDFTHPVCRACCNYEGIDRIAEVIDKAKHMRMVFDTIIPTSETLSMAKSHADIAVNLMPAVTVATAGGRPIMRPNGPTYAVIPHPGGKVQVSMAGAKPFLGLQPSFARMQQVSVDRAATIPFAAMQPRPMHVTEPAQIQTHDSTTQRFAQIQETLNTLAKSPPFRVRFSKDHSLIGRVIAFDAVCRGSDYELKVFIEYPIGSQTVFQSASGAGRQMYGEFRERLGIGGGFRGASSNGYKDLEFEKLFGEDEWRVLGELLTEEVRFFRGPVKKELLPTPYVDPTHPTIPPATLNATRGFLRNNLFNRKRRSSNEDAEKEAEARKERRVQENGVENVSNGHHSPKAQSPRSPPHAHATAPGSGSPPRANGVGSNPTSPHSPHSPHSPAKTGGSPTRLSPSEPAMVCLLCHRTLEDTRFVQCPSQTQHKFCFSCSRESIVQQQGKSSDVYCPSGMRCLVSGSTTPWAFMEQEITTILATSSS</sequence>
<comment type="caution">
    <text evidence="8">The sequence shown here is derived from an EMBL/GenBank/DDBJ whole genome shotgun (WGS) entry which is preliminary data.</text>
</comment>
<feature type="compositionally biased region" description="Low complexity" evidence="4">
    <location>
        <begin position="377"/>
        <end position="387"/>
    </location>
</feature>
<dbReference type="GO" id="GO:0005634">
    <property type="term" value="C:nucleus"/>
    <property type="evidence" value="ECO:0007669"/>
    <property type="project" value="UniProtKB-SubCell"/>
</dbReference>
<dbReference type="PANTHER" id="PTHR10816">
    <property type="entry name" value="MYELIN TRANSCRIPTION FACTOR 1-RELATED"/>
    <property type="match status" value="1"/>
</dbReference>
<evidence type="ECO:0000256" key="4">
    <source>
        <dbReference type="SAM" id="MobiDB-lite"/>
    </source>
</evidence>
<dbReference type="InterPro" id="IPR022750">
    <property type="entry name" value="IRF-2BP1_2-like_Znf"/>
</dbReference>
<evidence type="ECO:0000259" key="6">
    <source>
        <dbReference type="Pfam" id="PF25454"/>
    </source>
</evidence>
<dbReference type="FunFam" id="1.10.10.1580:FF:000001">
    <property type="entry name" value="interferon regulatory factor 2-binding protein 2"/>
    <property type="match status" value="1"/>
</dbReference>
<comment type="similarity">
    <text evidence="2">Belongs to the IRF2BP family.</text>
</comment>
<reference evidence="8" key="1">
    <citation type="submission" date="2023-03" db="EMBL/GenBank/DDBJ databases">
        <authorList>
            <person name="Steffen K."/>
            <person name="Cardenas P."/>
        </authorList>
    </citation>
    <scope>NUCLEOTIDE SEQUENCE</scope>
</reference>
<evidence type="ECO:0000259" key="7">
    <source>
        <dbReference type="Pfam" id="PF25457"/>
    </source>
</evidence>
<organism evidence="8 9">
    <name type="scientific">Geodia barretti</name>
    <name type="common">Barrett's horny sponge</name>
    <dbReference type="NCBI Taxonomy" id="519541"/>
    <lineage>
        <taxon>Eukaryota</taxon>
        <taxon>Metazoa</taxon>
        <taxon>Porifera</taxon>
        <taxon>Demospongiae</taxon>
        <taxon>Heteroscleromorpha</taxon>
        <taxon>Tetractinellida</taxon>
        <taxon>Astrophorina</taxon>
        <taxon>Geodiidae</taxon>
        <taxon>Geodia</taxon>
    </lineage>
</organism>
<dbReference type="Pfam" id="PF25457">
    <property type="entry name" value="IRF-2BP1_2_M"/>
    <property type="match status" value="1"/>
</dbReference>
<keyword evidence="3" id="KW-0539">Nucleus</keyword>
<evidence type="ECO:0000256" key="3">
    <source>
        <dbReference type="ARBA" id="ARBA00023242"/>
    </source>
</evidence>
<dbReference type="GO" id="GO:0003714">
    <property type="term" value="F:transcription corepressor activity"/>
    <property type="evidence" value="ECO:0007669"/>
    <property type="project" value="TreeGrafter"/>
</dbReference>
<evidence type="ECO:0000256" key="1">
    <source>
        <dbReference type="ARBA" id="ARBA00004123"/>
    </source>
</evidence>
<dbReference type="InterPro" id="IPR057414">
    <property type="entry name" value="Zf-C3HC4_IRF-2BP1_2"/>
</dbReference>
<evidence type="ECO:0000259" key="5">
    <source>
        <dbReference type="Pfam" id="PF11261"/>
    </source>
</evidence>
<dbReference type="AlphaFoldDB" id="A0AA35R4E6"/>
<feature type="compositionally biased region" description="Basic and acidic residues" evidence="4">
    <location>
        <begin position="312"/>
        <end position="330"/>
    </location>
</feature>
<dbReference type="InterPro" id="IPR058682">
    <property type="entry name" value="IRF-2BP1/2-like_M"/>
</dbReference>
<dbReference type="Gene3D" id="1.10.10.1580">
    <property type="entry name" value="Interferon regulatory factor 2-binding protein"/>
    <property type="match status" value="1"/>
</dbReference>
<dbReference type="Proteomes" id="UP001174909">
    <property type="component" value="Unassembled WGS sequence"/>
</dbReference>
<feature type="domain" description="Interferon regulatory factor 2-binding protein 1/2-like zinc finger" evidence="5">
    <location>
        <begin position="1"/>
        <end position="34"/>
    </location>
</feature>
<gene>
    <name evidence="8" type="ORF">GBAR_LOCUS3274</name>
</gene>
<evidence type="ECO:0000256" key="2">
    <source>
        <dbReference type="ARBA" id="ARBA00010802"/>
    </source>
</evidence>
<dbReference type="GO" id="GO:0006357">
    <property type="term" value="P:regulation of transcription by RNA polymerase II"/>
    <property type="evidence" value="ECO:0007669"/>
    <property type="project" value="TreeGrafter"/>
</dbReference>
<dbReference type="EMBL" id="CASHTH010000454">
    <property type="protein sequence ID" value="CAI8001877.1"/>
    <property type="molecule type" value="Genomic_DNA"/>
</dbReference>
<name>A0AA35R4E6_GEOBA</name>
<feature type="domain" description="Interferon regulatory factor 2-binding protein 1/2-like C3HC4 zinc finger" evidence="6">
    <location>
        <begin position="404"/>
        <end position="476"/>
    </location>
</feature>
<accession>A0AA35R4E6</accession>
<dbReference type="SUPFAM" id="SSF57850">
    <property type="entry name" value="RING/U-box"/>
    <property type="match status" value="1"/>
</dbReference>
<dbReference type="InterPro" id="IPR044882">
    <property type="entry name" value="I2BP1/2_C3HC4-RING_sf"/>
</dbReference>
<comment type="subcellular location">
    <subcellularLocation>
        <location evidence="1">Nucleus</location>
    </subcellularLocation>
</comment>
<protein>
    <submittedName>
        <fullName evidence="8">Interferon regulatory factor 2-binding protein 1</fullName>
    </submittedName>
</protein>
<dbReference type="Pfam" id="PF11261">
    <property type="entry name" value="IRF-2BP1_2"/>
    <property type="match status" value="1"/>
</dbReference>
<feature type="region of interest" description="Disordered" evidence="4">
    <location>
        <begin position="277"/>
        <end position="296"/>
    </location>
</feature>
<feature type="region of interest" description="Disordered" evidence="4">
    <location>
        <begin position="305"/>
        <end position="398"/>
    </location>
</feature>
<dbReference type="PANTHER" id="PTHR10816:SF19">
    <property type="entry name" value="PROTEIN INTERACTING WITH TTK69 AND SIN3A, ISOFORM D"/>
    <property type="match status" value="1"/>
</dbReference>